<name>A0A515MH13_9CAUD</name>
<proteinExistence type="predicted"/>
<keyword evidence="2" id="KW-1185">Reference proteome</keyword>
<evidence type="ECO:0000313" key="2">
    <source>
        <dbReference type="Proteomes" id="UP000320647"/>
    </source>
</evidence>
<sequence>MSCCTTIPTQWLTLHNVHPPNEHCAVACTIHNQTDHHMRLWRLHWRDDRKIFERICPMHGVGHPDPDQFPYWMATGQGSQALHGCCGCCHDGKAKQ</sequence>
<dbReference type="EMBL" id="MK967378">
    <property type="protein sequence ID" value="QDM55956.1"/>
    <property type="molecule type" value="Genomic_DNA"/>
</dbReference>
<dbReference type="KEGG" id="vg:70080583"/>
<dbReference type="Proteomes" id="UP000320647">
    <property type="component" value="Segment"/>
</dbReference>
<evidence type="ECO:0000313" key="1">
    <source>
        <dbReference type="EMBL" id="QDM55956.1"/>
    </source>
</evidence>
<protein>
    <submittedName>
        <fullName evidence="1">Uncharacterized protein</fullName>
    </submittedName>
</protein>
<dbReference type="GeneID" id="70080583"/>
<organism evidence="1 2">
    <name type="scientific">Gordonia phage Trax</name>
    <dbReference type="NCBI Taxonomy" id="2591121"/>
    <lineage>
        <taxon>Viruses</taxon>
        <taxon>Duplodnaviria</taxon>
        <taxon>Heunggongvirae</taxon>
        <taxon>Uroviricota</taxon>
        <taxon>Caudoviricetes</taxon>
        <taxon>Deeyouvirinae</taxon>
        <taxon>Nevillevirus</taxon>
        <taxon>Nevillevirus trax</taxon>
    </lineage>
</organism>
<accession>A0A515MH13</accession>
<dbReference type="RefSeq" id="YP_010246054.1">
    <property type="nucleotide sequence ID" value="NC_060132.1"/>
</dbReference>
<reference evidence="1 2" key="1">
    <citation type="submission" date="2019-05" db="EMBL/GenBank/DDBJ databases">
        <authorList>
            <person name="Burke A."/>
            <person name="Deelsnyder S."/>
            <person name="Fournier A."/>
            <person name="Low S."/>
            <person name="Murawski K."/>
            <person name="Worthington R."/>
            <person name="Molloy S.D."/>
            <person name="Garlena R.A."/>
            <person name="Russell D.A."/>
            <person name="Pope W.H."/>
            <person name="Jacobs-Sera D."/>
            <person name="Hatfull G.F."/>
        </authorList>
    </citation>
    <scope>NUCLEOTIDE SEQUENCE [LARGE SCALE GENOMIC DNA]</scope>
</reference>
<gene>
    <name evidence="1" type="primary">69</name>
    <name evidence="1" type="ORF">SEA_TRAX_69</name>
</gene>